<evidence type="ECO:0000256" key="3">
    <source>
        <dbReference type="ARBA" id="ARBA00022857"/>
    </source>
</evidence>
<dbReference type="Gene3D" id="2.60.200.30">
    <property type="entry name" value="Probable inorganic polyphosphate/atp-NAD kinase, domain 2"/>
    <property type="match status" value="1"/>
</dbReference>
<keyword evidence="6" id="KW-0547">Nucleotide-binding</keyword>
<keyword evidence="6" id="KW-0067">ATP-binding</keyword>
<dbReference type="GO" id="GO:0003951">
    <property type="term" value="F:NAD+ kinase activity"/>
    <property type="evidence" value="ECO:0007669"/>
    <property type="project" value="UniProtKB-UniRule"/>
</dbReference>
<dbReference type="InterPro" id="IPR017438">
    <property type="entry name" value="ATP-NAD_kinase_N"/>
</dbReference>
<dbReference type="GO" id="GO:0019674">
    <property type="term" value="P:NAD+ metabolic process"/>
    <property type="evidence" value="ECO:0007669"/>
    <property type="project" value="InterPro"/>
</dbReference>
<feature type="binding site" evidence="6">
    <location>
        <position position="78"/>
    </location>
    <ligand>
        <name>NAD(+)</name>
        <dbReference type="ChEBI" id="CHEBI:57540"/>
    </ligand>
</feature>
<dbReference type="Proteomes" id="UP000824161">
    <property type="component" value="Unassembled WGS sequence"/>
</dbReference>
<evidence type="ECO:0000256" key="4">
    <source>
        <dbReference type="ARBA" id="ARBA00023027"/>
    </source>
</evidence>
<dbReference type="Gene3D" id="3.40.50.10330">
    <property type="entry name" value="Probable inorganic polyphosphate/atp-NAD kinase, domain 1"/>
    <property type="match status" value="1"/>
</dbReference>
<accession>A0A9D1HAD1</accession>
<name>A0A9D1HAD1_9FLAO</name>
<sequence>MKIAIYGANIKKDNECWLEDVLEALSMHGAELYFHEDTLEYMHSLEVKAPRGAGVYGQELPSDTDYMVTLGGDGTILRAAQLAYRADVPIVGINLGTLGFMATVSKERAREAMEVLFSGRMDFERKVLLQVESPALPEPRVAINEVVVSRKDSSSMIGIQTHVNGRLLGTYRADGLIVATPTGSTGYSLSCGGPIVSTDSATLVLTPVAPHNLNVRPMVFRDDVKVFLKVSGREDQYLLSVDSRFQPMRWEDVISVRKSERTLRIAKLPHSDFFLTLKEKLGWGNDGRQ</sequence>
<dbReference type="AlphaFoldDB" id="A0A9D1HAD1"/>
<keyword evidence="2 6" id="KW-0418">Kinase</keyword>
<dbReference type="GO" id="GO:0051287">
    <property type="term" value="F:NAD binding"/>
    <property type="evidence" value="ECO:0007669"/>
    <property type="project" value="UniProtKB-ARBA"/>
</dbReference>
<feature type="binding site" evidence="6">
    <location>
        <position position="172"/>
    </location>
    <ligand>
        <name>NAD(+)</name>
        <dbReference type="ChEBI" id="CHEBI:57540"/>
    </ligand>
</feature>
<reference evidence="7" key="2">
    <citation type="journal article" date="2021" name="PeerJ">
        <title>Extensive microbial diversity within the chicken gut microbiome revealed by metagenomics and culture.</title>
        <authorList>
            <person name="Gilroy R."/>
            <person name="Ravi A."/>
            <person name="Getino M."/>
            <person name="Pursley I."/>
            <person name="Horton D.L."/>
            <person name="Alikhan N.F."/>
            <person name="Baker D."/>
            <person name="Gharbi K."/>
            <person name="Hall N."/>
            <person name="Watson M."/>
            <person name="Adriaenssens E.M."/>
            <person name="Foster-Nyarko E."/>
            <person name="Jarju S."/>
            <person name="Secka A."/>
            <person name="Antonio M."/>
            <person name="Oren A."/>
            <person name="Chaudhuri R.R."/>
            <person name="La Ragione R."/>
            <person name="Hildebrand F."/>
            <person name="Pallen M.J."/>
        </authorList>
    </citation>
    <scope>NUCLEOTIDE SEQUENCE</scope>
    <source>
        <strain evidence="7">1383</strain>
    </source>
</reference>
<evidence type="ECO:0000256" key="6">
    <source>
        <dbReference type="HAMAP-Rule" id="MF_00361"/>
    </source>
</evidence>
<comment type="caution">
    <text evidence="6">Lacks conserved residue(s) required for the propagation of feature annotation.</text>
</comment>
<dbReference type="GO" id="GO:0005524">
    <property type="term" value="F:ATP binding"/>
    <property type="evidence" value="ECO:0007669"/>
    <property type="project" value="UniProtKB-KW"/>
</dbReference>
<evidence type="ECO:0000313" key="8">
    <source>
        <dbReference type="Proteomes" id="UP000824161"/>
    </source>
</evidence>
<dbReference type="GO" id="GO:0046872">
    <property type="term" value="F:metal ion binding"/>
    <property type="evidence" value="ECO:0007669"/>
    <property type="project" value="UniProtKB-UniRule"/>
</dbReference>
<keyword evidence="4 6" id="KW-0520">NAD</keyword>
<feature type="binding site" evidence="6">
    <location>
        <begin position="144"/>
        <end position="145"/>
    </location>
    <ligand>
        <name>NAD(+)</name>
        <dbReference type="ChEBI" id="CHEBI:57540"/>
    </ligand>
</feature>
<dbReference type="GO" id="GO:0006741">
    <property type="term" value="P:NADP+ biosynthetic process"/>
    <property type="evidence" value="ECO:0007669"/>
    <property type="project" value="UniProtKB-UniRule"/>
</dbReference>
<comment type="cofactor">
    <cofactor evidence="6">
        <name>a divalent metal cation</name>
        <dbReference type="ChEBI" id="CHEBI:60240"/>
    </cofactor>
</comment>
<keyword evidence="6" id="KW-0963">Cytoplasm</keyword>
<dbReference type="EC" id="2.7.1.23" evidence="6"/>
<evidence type="ECO:0000256" key="1">
    <source>
        <dbReference type="ARBA" id="ARBA00022679"/>
    </source>
</evidence>
<evidence type="ECO:0000256" key="5">
    <source>
        <dbReference type="ARBA" id="ARBA00047925"/>
    </source>
</evidence>
<dbReference type="PANTHER" id="PTHR20275">
    <property type="entry name" value="NAD KINASE"/>
    <property type="match status" value="1"/>
</dbReference>
<dbReference type="InterPro" id="IPR002504">
    <property type="entry name" value="NADK"/>
</dbReference>
<dbReference type="Pfam" id="PF20143">
    <property type="entry name" value="NAD_kinase_C"/>
    <property type="match status" value="1"/>
</dbReference>
<dbReference type="Pfam" id="PF01513">
    <property type="entry name" value="NAD_kinase"/>
    <property type="match status" value="1"/>
</dbReference>
<feature type="binding site" evidence="6">
    <location>
        <position position="174"/>
    </location>
    <ligand>
        <name>NAD(+)</name>
        <dbReference type="ChEBI" id="CHEBI:57540"/>
    </ligand>
</feature>
<dbReference type="NCBIfam" id="NF002521">
    <property type="entry name" value="PRK01911.1"/>
    <property type="match status" value="1"/>
</dbReference>
<proteinExistence type="inferred from homology"/>
<comment type="caution">
    <text evidence="7">The sequence shown here is derived from an EMBL/GenBank/DDBJ whole genome shotgun (WGS) entry which is preliminary data.</text>
</comment>
<keyword evidence="3 6" id="KW-0521">NADP</keyword>
<comment type="subcellular location">
    <subcellularLocation>
        <location evidence="6">Cytoplasm</location>
    </subcellularLocation>
</comment>
<feature type="binding site" evidence="6">
    <location>
        <position position="209"/>
    </location>
    <ligand>
        <name>NAD(+)</name>
        <dbReference type="ChEBI" id="CHEBI:57540"/>
    </ligand>
</feature>
<dbReference type="InterPro" id="IPR016064">
    <property type="entry name" value="NAD/diacylglycerol_kinase_sf"/>
</dbReference>
<evidence type="ECO:0000313" key="7">
    <source>
        <dbReference type="EMBL" id="HIT98563.1"/>
    </source>
</evidence>
<dbReference type="GO" id="GO:0005737">
    <property type="term" value="C:cytoplasm"/>
    <property type="evidence" value="ECO:0007669"/>
    <property type="project" value="UniProtKB-SubCell"/>
</dbReference>
<gene>
    <name evidence="6" type="primary">nadK</name>
    <name evidence="7" type="ORF">IAC44_06985</name>
</gene>
<organism evidence="7 8">
    <name type="scientific">Candidatus Merdimorpha stercoravium</name>
    <dbReference type="NCBI Taxonomy" id="2840863"/>
    <lineage>
        <taxon>Bacteria</taxon>
        <taxon>Pseudomonadati</taxon>
        <taxon>Bacteroidota</taxon>
        <taxon>Flavobacteriia</taxon>
        <taxon>Flavobacteriales</taxon>
        <taxon>Candidatus Merdimorpha</taxon>
    </lineage>
</organism>
<feature type="binding site" evidence="6">
    <location>
        <begin position="73"/>
        <end position="74"/>
    </location>
    <ligand>
        <name>NAD(+)</name>
        <dbReference type="ChEBI" id="CHEBI:57540"/>
    </ligand>
</feature>
<dbReference type="PANTHER" id="PTHR20275:SF0">
    <property type="entry name" value="NAD KINASE"/>
    <property type="match status" value="1"/>
</dbReference>
<dbReference type="EMBL" id="DVLY01000177">
    <property type="protein sequence ID" value="HIT98563.1"/>
    <property type="molecule type" value="Genomic_DNA"/>
</dbReference>
<dbReference type="HAMAP" id="MF_00361">
    <property type="entry name" value="NAD_kinase"/>
    <property type="match status" value="1"/>
</dbReference>
<reference evidence="7" key="1">
    <citation type="submission" date="2020-10" db="EMBL/GenBank/DDBJ databases">
        <authorList>
            <person name="Gilroy R."/>
        </authorList>
    </citation>
    <scope>NUCLEOTIDE SEQUENCE</scope>
    <source>
        <strain evidence="7">1383</strain>
    </source>
</reference>
<comment type="similarity">
    <text evidence="6">Belongs to the NAD kinase family.</text>
</comment>
<feature type="active site" description="Proton acceptor" evidence="6">
    <location>
        <position position="73"/>
    </location>
</feature>
<protein>
    <recommendedName>
        <fullName evidence="6">NAD kinase</fullName>
        <ecNumber evidence="6">2.7.1.23</ecNumber>
    </recommendedName>
    <alternativeName>
        <fullName evidence="6">ATP-dependent NAD kinase</fullName>
    </alternativeName>
</protein>
<comment type="function">
    <text evidence="6">Involved in the regulation of the intracellular balance of NAD and NADP, and is a key enzyme in the biosynthesis of NADP. Catalyzes specifically the phosphorylation on 2'-hydroxyl of the adenosine moiety of NAD to yield NADP.</text>
</comment>
<dbReference type="SUPFAM" id="SSF111331">
    <property type="entry name" value="NAD kinase/diacylglycerol kinase-like"/>
    <property type="match status" value="1"/>
</dbReference>
<dbReference type="InterPro" id="IPR017437">
    <property type="entry name" value="ATP-NAD_kinase_PpnK-typ_C"/>
</dbReference>
<feature type="binding site" evidence="6">
    <location>
        <begin position="185"/>
        <end position="190"/>
    </location>
    <ligand>
        <name>NAD(+)</name>
        <dbReference type="ChEBI" id="CHEBI:57540"/>
    </ligand>
</feature>
<comment type="catalytic activity">
    <reaction evidence="5 6">
        <text>NAD(+) + ATP = ADP + NADP(+) + H(+)</text>
        <dbReference type="Rhea" id="RHEA:18629"/>
        <dbReference type="ChEBI" id="CHEBI:15378"/>
        <dbReference type="ChEBI" id="CHEBI:30616"/>
        <dbReference type="ChEBI" id="CHEBI:57540"/>
        <dbReference type="ChEBI" id="CHEBI:58349"/>
        <dbReference type="ChEBI" id="CHEBI:456216"/>
        <dbReference type="EC" id="2.7.1.23"/>
    </reaction>
</comment>
<evidence type="ECO:0000256" key="2">
    <source>
        <dbReference type="ARBA" id="ARBA00022777"/>
    </source>
</evidence>
<keyword evidence="1 6" id="KW-0808">Transferase</keyword>